<gene>
    <name evidence="2" type="ORF">EV644_12112</name>
</gene>
<keyword evidence="3" id="KW-1185">Reference proteome</keyword>
<name>A0ABY2BAN1_9ACTN</name>
<evidence type="ECO:0000256" key="1">
    <source>
        <dbReference type="SAM" id="Phobius"/>
    </source>
</evidence>
<dbReference type="EMBL" id="SLWM01000021">
    <property type="protein sequence ID" value="TCO13933.1"/>
    <property type="molecule type" value="Genomic_DNA"/>
</dbReference>
<keyword evidence="1" id="KW-0812">Transmembrane</keyword>
<evidence type="ECO:0000313" key="2">
    <source>
        <dbReference type="EMBL" id="TCO13933.1"/>
    </source>
</evidence>
<keyword evidence="1" id="KW-0472">Membrane</keyword>
<proteinExistence type="predicted"/>
<comment type="caution">
    <text evidence="2">The sequence shown here is derived from an EMBL/GenBank/DDBJ whole genome shotgun (WGS) entry which is preliminary data.</text>
</comment>
<evidence type="ECO:0000313" key="3">
    <source>
        <dbReference type="Proteomes" id="UP000295818"/>
    </source>
</evidence>
<dbReference type="PROSITE" id="PS51257">
    <property type="entry name" value="PROKAR_LIPOPROTEIN"/>
    <property type="match status" value="1"/>
</dbReference>
<reference evidence="2 3" key="1">
    <citation type="journal article" date="2015" name="Stand. Genomic Sci.">
        <title>Genomic Encyclopedia of Bacterial and Archaeal Type Strains, Phase III: the genomes of soil and plant-associated and newly described type strains.</title>
        <authorList>
            <person name="Whitman W.B."/>
            <person name="Woyke T."/>
            <person name="Klenk H.P."/>
            <person name="Zhou Y."/>
            <person name="Lilburn T.G."/>
            <person name="Beck B.J."/>
            <person name="De Vos P."/>
            <person name="Vandamme P."/>
            <person name="Eisen J.A."/>
            <person name="Garrity G."/>
            <person name="Hugenholtz P."/>
            <person name="Kyrpides N.C."/>
        </authorList>
    </citation>
    <scope>NUCLEOTIDE SEQUENCE [LARGE SCALE GENOMIC DNA]</scope>
    <source>
        <strain evidence="2 3">VKM Ac-2538</strain>
    </source>
</reference>
<accession>A0ABY2BAN1</accession>
<dbReference type="Proteomes" id="UP000295818">
    <property type="component" value="Unassembled WGS sequence"/>
</dbReference>
<feature type="transmembrane region" description="Helical" evidence="1">
    <location>
        <begin position="60"/>
        <end position="80"/>
    </location>
</feature>
<protein>
    <submittedName>
        <fullName evidence="2">Uncharacterized protein</fullName>
    </submittedName>
</protein>
<keyword evidence="1" id="KW-1133">Transmembrane helix</keyword>
<sequence>MFKALAVVGALMMVVGAGAGFGPINVGSVSCGSSLNRADDLRPGPAATECDARRHDREGIAIVLLIVGAAAALGGAMGLVSEGEEESSAKDGSSPTGS</sequence>
<dbReference type="RefSeq" id="WP_132194585.1">
    <property type="nucleotide sequence ID" value="NZ_SLWM01000021.1"/>
</dbReference>
<organism evidence="2 3">
    <name type="scientific">Kribbella orskensis</name>
    <dbReference type="NCBI Taxonomy" id="2512216"/>
    <lineage>
        <taxon>Bacteria</taxon>
        <taxon>Bacillati</taxon>
        <taxon>Actinomycetota</taxon>
        <taxon>Actinomycetes</taxon>
        <taxon>Propionibacteriales</taxon>
        <taxon>Kribbellaceae</taxon>
        <taxon>Kribbella</taxon>
    </lineage>
</organism>